<dbReference type="InterPro" id="IPR042758">
    <property type="entry name" value="IGSF11"/>
</dbReference>
<keyword evidence="1" id="KW-1133">Transmembrane helix</keyword>
<dbReference type="AlphaFoldDB" id="A0A8C2PM80"/>
<evidence type="ECO:0000313" key="3">
    <source>
        <dbReference type="Ensembl" id="ENSCCRP00020071141.1"/>
    </source>
</evidence>
<evidence type="ECO:0000256" key="1">
    <source>
        <dbReference type="SAM" id="Phobius"/>
    </source>
</evidence>
<reference evidence="3" key="1">
    <citation type="submission" date="2025-08" db="UniProtKB">
        <authorList>
            <consortium name="Ensembl"/>
        </authorList>
    </citation>
    <scope>IDENTIFICATION</scope>
</reference>
<dbReference type="Proteomes" id="UP000694701">
    <property type="component" value="Unplaced"/>
</dbReference>
<dbReference type="PANTHER" id="PTHR44699">
    <property type="entry name" value="IMMUNOGLOBULIN SUPERFAMILY MEMBER 11"/>
    <property type="match status" value="1"/>
</dbReference>
<dbReference type="PANTHER" id="PTHR44699:SF2">
    <property type="entry name" value="IMMUNOGLOBULIN SUPERFAMILY MEMBER 11-LIKE"/>
    <property type="match status" value="1"/>
</dbReference>
<evidence type="ECO:0000256" key="2">
    <source>
        <dbReference type="SAM" id="SignalP"/>
    </source>
</evidence>
<organism evidence="3 4">
    <name type="scientific">Cyprinus carpio</name>
    <name type="common">Common carp</name>
    <dbReference type="NCBI Taxonomy" id="7962"/>
    <lineage>
        <taxon>Eukaryota</taxon>
        <taxon>Metazoa</taxon>
        <taxon>Chordata</taxon>
        <taxon>Craniata</taxon>
        <taxon>Vertebrata</taxon>
        <taxon>Euteleostomi</taxon>
        <taxon>Actinopterygii</taxon>
        <taxon>Neopterygii</taxon>
        <taxon>Teleostei</taxon>
        <taxon>Ostariophysi</taxon>
        <taxon>Cypriniformes</taxon>
        <taxon>Cyprinidae</taxon>
        <taxon>Cyprininae</taxon>
        <taxon>Cyprinus</taxon>
    </lineage>
</organism>
<sequence>MGCTGWRLLWLACLVFTFLQYGNGIELNWKGTKTLILQNIFALEFALQFEGMLWSADIIVNYTRASDAGVYRCVVKLSLTVLAPPSLPVCLWEGDTDAGGSFPAPQVIWKKLEPDRMTLPGSVHIANMSAQASGLYCCSETNLLGTQHCYCTLTSPDNSPGILQGVLLSLSMALLLLALMVLVQWLHHSVQESKWRNSHEENEGYNEVKRSFI</sequence>
<proteinExistence type="predicted"/>
<feature type="signal peptide" evidence="2">
    <location>
        <begin position="1"/>
        <end position="24"/>
    </location>
</feature>
<name>A0A8C2PM80_CYPCA</name>
<feature type="chain" id="PRO_5034811973" evidence="2">
    <location>
        <begin position="25"/>
        <end position="213"/>
    </location>
</feature>
<dbReference type="Ensembl" id="ENSCCRT00020078154.1">
    <property type="protein sequence ID" value="ENSCCRP00020071141.1"/>
    <property type="gene ID" value="ENSCCRG00020033280.1"/>
</dbReference>
<protein>
    <submittedName>
        <fullName evidence="3">Zgc:165604</fullName>
    </submittedName>
</protein>
<feature type="transmembrane region" description="Helical" evidence="1">
    <location>
        <begin position="162"/>
        <end position="186"/>
    </location>
</feature>
<dbReference type="SUPFAM" id="SSF48726">
    <property type="entry name" value="Immunoglobulin"/>
    <property type="match status" value="1"/>
</dbReference>
<dbReference type="InterPro" id="IPR036179">
    <property type="entry name" value="Ig-like_dom_sf"/>
</dbReference>
<evidence type="ECO:0000313" key="4">
    <source>
        <dbReference type="Proteomes" id="UP000694701"/>
    </source>
</evidence>
<accession>A0A8C2PM80</accession>
<keyword evidence="1" id="KW-0812">Transmembrane</keyword>
<keyword evidence="2" id="KW-0732">Signal</keyword>
<keyword evidence="1" id="KW-0472">Membrane</keyword>